<feature type="region of interest" description="Disordered" evidence="1">
    <location>
        <begin position="59"/>
        <end position="98"/>
    </location>
</feature>
<dbReference type="Proteomes" id="UP000693946">
    <property type="component" value="Linkage Group LG8"/>
</dbReference>
<reference evidence="2 3" key="1">
    <citation type="journal article" date="2021" name="Sci. Rep.">
        <title>Chromosome anchoring in Senegalese sole (Solea senegalensis) reveals sex-associated markers and genome rearrangements in flatfish.</title>
        <authorList>
            <person name="Guerrero-Cozar I."/>
            <person name="Gomez-Garrido J."/>
            <person name="Berbel C."/>
            <person name="Martinez-Blanch J.F."/>
            <person name="Alioto T."/>
            <person name="Claros M.G."/>
            <person name="Gagnaire P.A."/>
            <person name="Manchado M."/>
        </authorList>
    </citation>
    <scope>NUCLEOTIDE SEQUENCE [LARGE SCALE GENOMIC DNA]</scope>
    <source>
        <strain evidence="2">Sse05_10M</strain>
    </source>
</reference>
<sequence>MNLNPTQYFKVIFPNNPDIALRTFCIFSRKTPEFTTVFGTEIVRLKCCITTAEATPERAVNNNKGPKQTTTQEMDCAPENHNESPLKKKRPHTAPSSLESSDFFESISADASKEVSLLLSQFAEGLSVSAAADKAQMKQMEGILTEARNLESFLKEKKKCLRQALDVISDKLKD</sequence>
<evidence type="ECO:0000256" key="1">
    <source>
        <dbReference type="SAM" id="MobiDB-lite"/>
    </source>
</evidence>
<dbReference type="PANTHER" id="PTHR37349:SF1">
    <property type="entry name" value="TESTIS-EXPRESSED PROTEIN 12"/>
    <property type="match status" value="1"/>
</dbReference>
<accession>A0AAV6PZC8</accession>
<dbReference type="EMBL" id="JAGKHQ010000020">
    <property type="protein sequence ID" value="KAG7479385.1"/>
    <property type="molecule type" value="Genomic_DNA"/>
</dbReference>
<proteinExistence type="predicted"/>
<keyword evidence="3" id="KW-1185">Reference proteome</keyword>
<name>A0AAV6PZC8_SOLSE</name>
<feature type="compositionally biased region" description="Polar residues" evidence="1">
    <location>
        <begin position="60"/>
        <end position="73"/>
    </location>
</feature>
<evidence type="ECO:0000313" key="2">
    <source>
        <dbReference type="EMBL" id="KAG7479385.1"/>
    </source>
</evidence>
<dbReference type="InterPro" id="IPR029193">
    <property type="entry name" value="TEX12"/>
</dbReference>
<evidence type="ECO:0000313" key="3">
    <source>
        <dbReference type="Proteomes" id="UP000693946"/>
    </source>
</evidence>
<dbReference type="AlphaFoldDB" id="A0AAV6PZC8"/>
<gene>
    <name evidence="2" type="ORF">JOB18_024190</name>
</gene>
<comment type="caution">
    <text evidence="2">The sequence shown here is derived from an EMBL/GenBank/DDBJ whole genome shotgun (WGS) entry which is preliminary data.</text>
</comment>
<organism evidence="2 3">
    <name type="scientific">Solea senegalensis</name>
    <name type="common">Senegalese sole</name>
    <dbReference type="NCBI Taxonomy" id="28829"/>
    <lineage>
        <taxon>Eukaryota</taxon>
        <taxon>Metazoa</taxon>
        <taxon>Chordata</taxon>
        <taxon>Craniata</taxon>
        <taxon>Vertebrata</taxon>
        <taxon>Euteleostomi</taxon>
        <taxon>Actinopterygii</taxon>
        <taxon>Neopterygii</taxon>
        <taxon>Teleostei</taxon>
        <taxon>Neoteleostei</taxon>
        <taxon>Acanthomorphata</taxon>
        <taxon>Carangaria</taxon>
        <taxon>Pleuronectiformes</taxon>
        <taxon>Pleuronectoidei</taxon>
        <taxon>Soleidae</taxon>
        <taxon>Solea</taxon>
    </lineage>
</organism>
<protein>
    <submittedName>
        <fullName evidence="2">Uncharacterized protein</fullName>
    </submittedName>
</protein>
<dbReference type="PANTHER" id="PTHR37349">
    <property type="entry name" value="TESTIS-EXPRESSED PROTEIN 12"/>
    <property type="match status" value="1"/>
</dbReference>
<dbReference type="Pfam" id="PF15219">
    <property type="entry name" value="TEX12"/>
    <property type="match status" value="1"/>
</dbReference>